<reference evidence="2 3" key="1">
    <citation type="submission" date="2020-07" db="EMBL/GenBank/DDBJ databases">
        <title>Genomic Encyclopedia of Archaeal and Bacterial Type Strains, Phase II (KMG-II): from individual species to whole genera.</title>
        <authorList>
            <person name="Goeker M."/>
        </authorList>
    </citation>
    <scope>NUCLEOTIDE SEQUENCE [LARGE SCALE GENOMIC DNA]</scope>
    <source>
        <strain evidence="2 3">DSM 21226</strain>
    </source>
</reference>
<keyword evidence="3" id="KW-1185">Reference proteome</keyword>
<organism evidence="2 3">
    <name type="scientific">Sphaerotilus montanus</name>
    <dbReference type="NCBI Taxonomy" id="522889"/>
    <lineage>
        <taxon>Bacteria</taxon>
        <taxon>Pseudomonadati</taxon>
        <taxon>Pseudomonadota</taxon>
        <taxon>Betaproteobacteria</taxon>
        <taxon>Burkholderiales</taxon>
        <taxon>Sphaerotilaceae</taxon>
        <taxon>Sphaerotilus</taxon>
    </lineage>
</organism>
<dbReference type="SUPFAM" id="SSF53254">
    <property type="entry name" value="Phosphoglycerate mutase-like"/>
    <property type="match status" value="1"/>
</dbReference>
<proteinExistence type="predicted"/>
<gene>
    <name evidence="2" type="ORF">BDD16_002723</name>
</gene>
<evidence type="ECO:0000256" key="1">
    <source>
        <dbReference type="SAM" id="SignalP"/>
    </source>
</evidence>
<dbReference type="AlphaFoldDB" id="A0A7Y9R2E0"/>
<feature type="signal peptide" evidence="1">
    <location>
        <begin position="1"/>
        <end position="30"/>
    </location>
</feature>
<comment type="caution">
    <text evidence="2">The sequence shown here is derived from an EMBL/GenBank/DDBJ whole genome shotgun (WGS) entry which is preliminary data.</text>
</comment>
<dbReference type="Pfam" id="PF00300">
    <property type="entry name" value="His_Phos_1"/>
    <property type="match status" value="1"/>
</dbReference>
<dbReference type="Gene3D" id="3.40.50.1240">
    <property type="entry name" value="Phosphoglycerate mutase-like"/>
    <property type="match status" value="1"/>
</dbReference>
<sequence length="259" mass="28312">MMAFRSPVARGLASLAGAALLLAAAHPALAQQEDCVAFDPRRIEVQRIGSRWKLVEQSHWIMDFAGRRTEAEQAQRVIRQYGYDHICYIGRPNPSMTYFVSRAQPTTVVIVRHAEKLDESANPPLTEAGQCRAETLSRMLAPSGISAVFATALLRTRQTVTPYAQSRMPALSIETYDSATTLAERIRTGFRGRKVLVASHSGMAEELVALLGAPPVPAIGNEFDNAYVVTLPASGPATVLHTKYEIWDKIVSATTPCHP</sequence>
<feature type="chain" id="PRO_5031358279" evidence="1">
    <location>
        <begin position="31"/>
        <end position="259"/>
    </location>
</feature>
<dbReference type="EMBL" id="JACCFH010000001">
    <property type="protein sequence ID" value="NYG33737.1"/>
    <property type="molecule type" value="Genomic_DNA"/>
</dbReference>
<name>A0A7Y9R2E0_9BURK</name>
<accession>A0A7Y9R2E0</accession>
<evidence type="ECO:0000313" key="2">
    <source>
        <dbReference type="EMBL" id="NYG33737.1"/>
    </source>
</evidence>
<keyword evidence="1" id="KW-0732">Signal</keyword>
<dbReference type="InterPro" id="IPR013078">
    <property type="entry name" value="His_Pase_superF_clade-1"/>
</dbReference>
<dbReference type="CDD" id="cd07067">
    <property type="entry name" value="HP_PGM_like"/>
    <property type="match status" value="1"/>
</dbReference>
<evidence type="ECO:0000313" key="3">
    <source>
        <dbReference type="Proteomes" id="UP000518288"/>
    </source>
</evidence>
<dbReference type="Proteomes" id="UP000518288">
    <property type="component" value="Unassembled WGS sequence"/>
</dbReference>
<dbReference type="RefSeq" id="WP_218897801.1">
    <property type="nucleotide sequence ID" value="NZ_JACCFH010000001.1"/>
</dbReference>
<dbReference type="InterPro" id="IPR029033">
    <property type="entry name" value="His_PPase_superfam"/>
</dbReference>
<protein>
    <submittedName>
        <fullName evidence="2">Phosphohistidine phosphatase SixA</fullName>
    </submittedName>
</protein>